<dbReference type="EMBL" id="QYRN01000017">
    <property type="protein sequence ID" value="RIX97164.1"/>
    <property type="molecule type" value="Genomic_DNA"/>
</dbReference>
<protein>
    <submittedName>
        <fullName evidence="1">Uncharacterized protein</fullName>
    </submittedName>
</protein>
<comment type="caution">
    <text evidence="1">The sequence shown here is derived from an EMBL/GenBank/DDBJ whole genome shotgun (WGS) entry which is preliminary data.</text>
</comment>
<sequence length="121" mass="13173">MADDTCRCVGSYCTCDGSPILKDGARARIPFWAGDRIALPLMFKDGSISGEKHTAADAMLSDSDRAYAEMKARDANAWRGGEAPAITPQKIVDGGPEYARGIQDGAYEAMKERDRNAWRGR</sequence>
<dbReference type="AlphaFoldDB" id="A0A3A1WE51"/>
<evidence type="ECO:0000313" key="2">
    <source>
        <dbReference type="Proteomes" id="UP000265750"/>
    </source>
</evidence>
<reference evidence="2" key="1">
    <citation type="submission" date="2018-09" db="EMBL/GenBank/DDBJ databases">
        <authorList>
            <person name="Tuo L."/>
        </authorList>
    </citation>
    <scope>NUCLEOTIDE SEQUENCE [LARGE SCALE GENOMIC DNA]</scope>
    <source>
        <strain evidence="2">M2BS4Y-1</strain>
    </source>
</reference>
<name>A0A3A1WE51_9HYPH</name>
<evidence type="ECO:0000313" key="1">
    <source>
        <dbReference type="EMBL" id="RIX97164.1"/>
    </source>
</evidence>
<dbReference type="RefSeq" id="WP_119541669.1">
    <property type="nucleotide sequence ID" value="NZ_QYRN01000017.1"/>
</dbReference>
<dbReference type="Proteomes" id="UP000265750">
    <property type="component" value="Unassembled WGS sequence"/>
</dbReference>
<organism evidence="1 2">
    <name type="scientific">Aureimonas flava</name>
    <dbReference type="NCBI Taxonomy" id="2320271"/>
    <lineage>
        <taxon>Bacteria</taxon>
        <taxon>Pseudomonadati</taxon>
        <taxon>Pseudomonadota</taxon>
        <taxon>Alphaproteobacteria</taxon>
        <taxon>Hyphomicrobiales</taxon>
        <taxon>Aurantimonadaceae</taxon>
        <taxon>Aureimonas</taxon>
    </lineage>
</organism>
<keyword evidence="2" id="KW-1185">Reference proteome</keyword>
<accession>A0A3A1WE51</accession>
<proteinExistence type="predicted"/>
<gene>
    <name evidence="1" type="ORF">D3218_19065</name>
</gene>